<comment type="caution">
    <text evidence="6">The sequence shown here is derived from an EMBL/GenBank/DDBJ whole genome shotgun (WGS) entry which is preliminary data.</text>
</comment>
<dbReference type="Proteomes" id="UP000218744">
    <property type="component" value="Unassembled WGS sequence"/>
</dbReference>
<dbReference type="Gene3D" id="2.10.109.10">
    <property type="entry name" value="Umud Fragment, subunit A"/>
    <property type="match status" value="1"/>
</dbReference>
<name>A0A2A5S6T4_LACLH</name>
<dbReference type="EMBL" id="VXKC01000030">
    <property type="protein sequence ID" value="KAA8700290.1"/>
    <property type="molecule type" value="Genomic_DNA"/>
</dbReference>
<dbReference type="InterPro" id="IPR015927">
    <property type="entry name" value="Peptidase_S24_S26A/B/C"/>
</dbReference>
<dbReference type="AlphaFoldDB" id="A0A2A5S6T4"/>
<accession>A0A2A5S6T4</accession>
<dbReference type="GO" id="GO:0003677">
    <property type="term" value="F:DNA binding"/>
    <property type="evidence" value="ECO:0007669"/>
    <property type="project" value="UniProtKB-KW"/>
</dbReference>
<dbReference type="Pfam" id="PF01381">
    <property type="entry name" value="HTH_3"/>
    <property type="match status" value="1"/>
</dbReference>
<dbReference type="SUPFAM" id="SSF47413">
    <property type="entry name" value="lambda repressor-like DNA-binding domains"/>
    <property type="match status" value="1"/>
</dbReference>
<dbReference type="RefSeq" id="WP_058209834.1">
    <property type="nucleotide sequence ID" value="NZ_JBHSBR010000061.1"/>
</dbReference>
<dbReference type="Gene3D" id="1.10.260.40">
    <property type="entry name" value="lambda repressor-like DNA-binding domains"/>
    <property type="match status" value="1"/>
</dbReference>
<evidence type="ECO:0000313" key="6">
    <source>
        <dbReference type="EMBL" id="PCS09209.1"/>
    </source>
</evidence>
<proteinExistence type="predicted"/>
<dbReference type="PANTHER" id="PTHR40661:SF1">
    <property type="entry name" value="HTH CRO_C1-TYPE DOMAIN-CONTAINING PROTEIN"/>
    <property type="match status" value="1"/>
</dbReference>
<gene>
    <name evidence="5" type="ORF">F4V48_10545</name>
    <name evidence="6" type="ORF">RU90_GL002291</name>
</gene>
<feature type="domain" description="HTH cro/C1-type" evidence="4">
    <location>
        <begin position="7"/>
        <end position="62"/>
    </location>
</feature>
<protein>
    <submittedName>
        <fullName evidence="5">Helix-turn-helix transcriptional regulator</fullName>
    </submittedName>
</protein>
<evidence type="ECO:0000313" key="8">
    <source>
        <dbReference type="Proteomes" id="UP000325203"/>
    </source>
</evidence>
<dbReference type="SUPFAM" id="SSF51306">
    <property type="entry name" value="LexA/Signal peptidase"/>
    <property type="match status" value="1"/>
</dbReference>
<evidence type="ECO:0000256" key="3">
    <source>
        <dbReference type="ARBA" id="ARBA00023163"/>
    </source>
</evidence>
<keyword evidence="1" id="KW-0805">Transcription regulation</keyword>
<dbReference type="InterPro" id="IPR001387">
    <property type="entry name" value="Cro/C1-type_HTH"/>
</dbReference>
<dbReference type="CDD" id="cd00093">
    <property type="entry name" value="HTH_XRE"/>
    <property type="match status" value="1"/>
</dbReference>
<dbReference type="SMART" id="SM00530">
    <property type="entry name" value="HTH_XRE"/>
    <property type="match status" value="1"/>
</dbReference>
<evidence type="ECO:0000313" key="7">
    <source>
        <dbReference type="Proteomes" id="UP000218744"/>
    </source>
</evidence>
<organism evidence="6 7">
    <name type="scientific">Lactococcus lactis subsp. hordniae</name>
    <dbReference type="NCBI Taxonomy" id="203404"/>
    <lineage>
        <taxon>Bacteria</taxon>
        <taxon>Bacillati</taxon>
        <taxon>Bacillota</taxon>
        <taxon>Bacilli</taxon>
        <taxon>Lactobacillales</taxon>
        <taxon>Streptococcaceae</taxon>
        <taxon>Lactococcus</taxon>
    </lineage>
</organism>
<dbReference type="InterPro" id="IPR036286">
    <property type="entry name" value="LexA/Signal_pep-like_sf"/>
</dbReference>
<dbReference type="PROSITE" id="PS50943">
    <property type="entry name" value="HTH_CROC1"/>
    <property type="match status" value="1"/>
</dbReference>
<dbReference type="Proteomes" id="UP000325203">
    <property type="component" value="Unassembled WGS sequence"/>
</dbReference>
<evidence type="ECO:0000313" key="5">
    <source>
        <dbReference type="EMBL" id="KAA8700290.1"/>
    </source>
</evidence>
<evidence type="ECO:0000259" key="4">
    <source>
        <dbReference type="PROSITE" id="PS50943"/>
    </source>
</evidence>
<keyword evidence="2" id="KW-0238">DNA-binding</keyword>
<evidence type="ECO:0000256" key="1">
    <source>
        <dbReference type="ARBA" id="ARBA00023015"/>
    </source>
</evidence>
<dbReference type="Pfam" id="PF00717">
    <property type="entry name" value="Peptidase_S24"/>
    <property type="match status" value="1"/>
</dbReference>
<dbReference type="CDD" id="cd06462">
    <property type="entry name" value="Peptidase_S24_S26"/>
    <property type="match status" value="1"/>
</dbReference>
<evidence type="ECO:0000256" key="2">
    <source>
        <dbReference type="ARBA" id="ARBA00023125"/>
    </source>
</evidence>
<keyword evidence="3" id="KW-0804">Transcription</keyword>
<dbReference type="InterPro" id="IPR010982">
    <property type="entry name" value="Lambda_DNA-bd_dom_sf"/>
</dbReference>
<sequence>MEFHEILKELRKNSGITQVQMAQKLNLASQGAYRKYETGEGFPHLERLLLISKIFNVSVSYLLGETNIKNNEINEIMEKLNYPRQEKTVRYAKKLLIEQNQENKVIHLNNSLIPYEVEEEQALSAGYGEGYTQEYGKEIVYWNQQIKHDRAIIIRGNSMEPDYHYGQIALISYQNYIDVPGGIYAVDDIERGLAYIKSVYMEDEHIRLVSLNDEEDFEGNRLFPDILLPRNENIRIIGKVVDAFTPIEKDFL</sequence>
<reference evidence="6 7" key="1">
    <citation type="submission" date="2014-12" db="EMBL/GenBank/DDBJ databases">
        <title>Draft genome sequences of 10 type strains of Lactococcus.</title>
        <authorList>
            <person name="Sun Z."/>
            <person name="Zhong Z."/>
            <person name="Liu W."/>
            <person name="Zhang W."/>
            <person name="Zhang H."/>
        </authorList>
    </citation>
    <scope>NUCLEOTIDE SEQUENCE [LARGE SCALE GENOMIC DNA]</scope>
    <source>
        <strain evidence="6 7">DSM 20450</strain>
    </source>
</reference>
<dbReference type="EMBL" id="JXKA01000062">
    <property type="protein sequence ID" value="PCS09209.1"/>
    <property type="molecule type" value="Genomic_DNA"/>
</dbReference>
<dbReference type="PANTHER" id="PTHR40661">
    <property type="match status" value="1"/>
</dbReference>
<reference evidence="5 8" key="2">
    <citation type="submission" date="2019-09" db="EMBL/GenBank/DDBJ databases">
        <title>Draft genome sequence of various Type strains from the CCUG.</title>
        <authorList>
            <person name="Pineiro-Iglesias B."/>
            <person name="Tunovic T."/>
            <person name="Unosson C."/>
            <person name="Inganas E."/>
            <person name="Ohlen M."/>
            <person name="Cardew S."/>
            <person name="Jensie-Markopoulos S."/>
            <person name="Salva-Serra F."/>
            <person name="Jaen-Luchoro D."/>
            <person name="Karlsson R."/>
            <person name="Svensson-Stadler L."/>
            <person name="Chun J."/>
            <person name="Moore E."/>
        </authorList>
    </citation>
    <scope>NUCLEOTIDE SEQUENCE [LARGE SCALE GENOMIC DNA]</scope>
    <source>
        <strain evidence="5 8">CCUG 32210T</strain>
    </source>
</reference>